<dbReference type="CDD" id="cd03448">
    <property type="entry name" value="HDE_HSD"/>
    <property type="match status" value="1"/>
</dbReference>
<dbReference type="InterPro" id="IPR029069">
    <property type="entry name" value="HotDog_dom_sf"/>
</dbReference>
<dbReference type="AlphaFoldDB" id="A0A4T0FXU5"/>
<dbReference type="GO" id="GO:0003857">
    <property type="term" value="F:(3S)-3-hydroxyacyl-CoA dehydrogenase (NAD+) activity"/>
    <property type="evidence" value="ECO:0007669"/>
    <property type="project" value="TreeGrafter"/>
</dbReference>
<dbReference type="Pfam" id="PF22622">
    <property type="entry name" value="MFE-2_hydrat-2_N"/>
    <property type="match status" value="1"/>
</dbReference>
<dbReference type="PANTHER" id="PTHR13078">
    <property type="entry name" value="PEROXISOMAL MULTIFUNCTIONAL ENZYME TYPE 2-RELATED"/>
    <property type="match status" value="1"/>
</dbReference>
<name>A0A4T0FXU5_9BASI</name>
<dbReference type="Proteomes" id="UP000310189">
    <property type="component" value="Unassembled WGS sequence"/>
</dbReference>
<comment type="caution">
    <text evidence="3">The sequence shown here is derived from an EMBL/GenBank/DDBJ whole genome shotgun (WGS) entry which is preliminary data.</text>
</comment>
<organism evidence="3 4">
    <name type="scientific">Wallemia hederae</name>
    <dbReference type="NCBI Taxonomy" id="1540922"/>
    <lineage>
        <taxon>Eukaryota</taxon>
        <taxon>Fungi</taxon>
        <taxon>Dikarya</taxon>
        <taxon>Basidiomycota</taxon>
        <taxon>Wallemiomycotina</taxon>
        <taxon>Wallemiomycetes</taxon>
        <taxon>Wallemiales</taxon>
        <taxon>Wallemiaceae</taxon>
        <taxon>Wallemia</taxon>
    </lineage>
</organism>
<dbReference type="GO" id="GO:0005777">
    <property type="term" value="C:peroxisome"/>
    <property type="evidence" value="ECO:0007669"/>
    <property type="project" value="TreeGrafter"/>
</dbReference>
<dbReference type="GO" id="GO:0006635">
    <property type="term" value="P:fatty acid beta-oxidation"/>
    <property type="evidence" value="ECO:0007669"/>
    <property type="project" value="TreeGrafter"/>
</dbReference>
<dbReference type="OrthoDB" id="60204at2759"/>
<dbReference type="Pfam" id="PF01575">
    <property type="entry name" value="MaoC_dehydratas"/>
    <property type="match status" value="1"/>
</dbReference>
<dbReference type="InterPro" id="IPR002539">
    <property type="entry name" value="MaoC-like_dom"/>
</dbReference>
<accession>A0A4T0FXU5</accession>
<protein>
    <submittedName>
        <fullName evidence="3">Uncharacterized protein</fullName>
    </submittedName>
</protein>
<gene>
    <name evidence="3" type="ORF">E3P99_00295</name>
</gene>
<feature type="domain" description="Peroxisomal multifunctional enzyme type 2-like N-terminal" evidence="2">
    <location>
        <begin position="38"/>
        <end position="139"/>
    </location>
</feature>
<evidence type="ECO:0000259" key="2">
    <source>
        <dbReference type="Pfam" id="PF22622"/>
    </source>
</evidence>
<dbReference type="Gene3D" id="3.10.129.10">
    <property type="entry name" value="Hotdog Thioesterase"/>
    <property type="match status" value="2"/>
</dbReference>
<dbReference type="GO" id="GO:0004300">
    <property type="term" value="F:enoyl-CoA hydratase activity"/>
    <property type="evidence" value="ECO:0007669"/>
    <property type="project" value="TreeGrafter"/>
</dbReference>
<evidence type="ECO:0000259" key="1">
    <source>
        <dbReference type="Pfam" id="PF01575"/>
    </source>
</evidence>
<dbReference type="GO" id="GO:0044594">
    <property type="term" value="F:17-beta-hydroxysteroid dehydrogenase (NAD+) activity"/>
    <property type="evidence" value="ECO:0007669"/>
    <property type="project" value="TreeGrafter"/>
</dbReference>
<sequence>MEKALDFKFADEKVTWNTRDLLCRCDTLWFLVLLTPNVVYAMGVGSKSSDLSLVYENDEKFAAFPTYPVVLNFKGDSNTVVDFFAYAAKMSGNVPGLPEMDPGRILHGSQYCEMLKPLPLDSVDGDYVMKKRIVGVHENRIVVDTESCLVKGSDVYARMFSSTFNVGAKSGKQFQPFSKAIAGPPPTPAVPKREPDGVITEQTTKEQAALYRLSGDYNPLHVDPSMAAMAGFKSPILHGLATYGIATRALINSVGKGDPTSIEAVGARFTSPVLPGDTLSIKYWRVDKSTIVFEMLNESQGGKLVLGKGYARTKVDNTRQSKL</sequence>
<keyword evidence="4" id="KW-1185">Reference proteome</keyword>
<dbReference type="InterPro" id="IPR054357">
    <property type="entry name" value="MFE-2_N"/>
</dbReference>
<feature type="domain" description="MaoC-like" evidence="1">
    <location>
        <begin position="190"/>
        <end position="290"/>
    </location>
</feature>
<dbReference type="SUPFAM" id="SSF54637">
    <property type="entry name" value="Thioesterase/thiol ester dehydrase-isomerase"/>
    <property type="match status" value="2"/>
</dbReference>
<dbReference type="PANTHER" id="PTHR13078:SF57">
    <property type="entry name" value="DEHYDRATASE, PUTATIVE (AFU_ORTHOLOGUE AFUA_5G00640)-RELATED"/>
    <property type="match status" value="1"/>
</dbReference>
<proteinExistence type="predicted"/>
<dbReference type="EMBL" id="SPNW01000003">
    <property type="protein sequence ID" value="TIA93105.1"/>
    <property type="molecule type" value="Genomic_DNA"/>
</dbReference>
<reference evidence="3 4" key="1">
    <citation type="submission" date="2019-03" db="EMBL/GenBank/DDBJ databases">
        <title>Sequencing 23 genomes of Wallemia ichthyophaga.</title>
        <authorList>
            <person name="Gostincar C."/>
        </authorList>
    </citation>
    <scope>NUCLEOTIDE SEQUENCE [LARGE SCALE GENOMIC DNA]</scope>
    <source>
        <strain evidence="3 4">EXF-5753</strain>
    </source>
</reference>
<evidence type="ECO:0000313" key="4">
    <source>
        <dbReference type="Proteomes" id="UP000310189"/>
    </source>
</evidence>
<evidence type="ECO:0000313" key="3">
    <source>
        <dbReference type="EMBL" id="TIA93105.1"/>
    </source>
</evidence>